<evidence type="ECO:0000313" key="2">
    <source>
        <dbReference type="EMBL" id="OBA27217.1"/>
    </source>
</evidence>
<evidence type="ECO:0000313" key="3">
    <source>
        <dbReference type="Proteomes" id="UP000092321"/>
    </source>
</evidence>
<feature type="compositionally biased region" description="Low complexity" evidence="1">
    <location>
        <begin position="225"/>
        <end position="234"/>
    </location>
</feature>
<reference evidence="3" key="1">
    <citation type="journal article" date="2016" name="Proc. Natl. Acad. Sci. U.S.A.">
        <title>Comparative genomics of biotechnologically important yeasts.</title>
        <authorList>
            <person name="Riley R."/>
            <person name="Haridas S."/>
            <person name="Wolfe K.H."/>
            <person name="Lopes M.R."/>
            <person name="Hittinger C.T."/>
            <person name="Goeker M."/>
            <person name="Salamov A.A."/>
            <person name="Wisecaver J.H."/>
            <person name="Long T.M."/>
            <person name="Calvey C.H."/>
            <person name="Aerts A.L."/>
            <person name="Barry K.W."/>
            <person name="Choi C."/>
            <person name="Clum A."/>
            <person name="Coughlan A.Y."/>
            <person name="Deshpande S."/>
            <person name="Douglass A.P."/>
            <person name="Hanson S.J."/>
            <person name="Klenk H.-P."/>
            <person name="LaButti K.M."/>
            <person name="Lapidus A."/>
            <person name="Lindquist E.A."/>
            <person name="Lipzen A.M."/>
            <person name="Meier-Kolthoff J.P."/>
            <person name="Ohm R.A."/>
            <person name="Otillar R.P."/>
            <person name="Pangilinan J.L."/>
            <person name="Peng Y."/>
            <person name="Rokas A."/>
            <person name="Rosa C.A."/>
            <person name="Scheuner C."/>
            <person name="Sibirny A.A."/>
            <person name="Slot J.C."/>
            <person name="Stielow J.B."/>
            <person name="Sun H."/>
            <person name="Kurtzman C.P."/>
            <person name="Blackwell M."/>
            <person name="Grigoriev I.V."/>
            <person name="Jeffries T.W."/>
        </authorList>
    </citation>
    <scope>NUCLEOTIDE SEQUENCE [LARGE SCALE GENOMIC DNA]</scope>
    <source>
        <strain evidence="3">NRRL Y-1626</strain>
    </source>
</reference>
<dbReference type="EMBL" id="LXPE01000010">
    <property type="protein sequence ID" value="OBA27217.1"/>
    <property type="molecule type" value="Genomic_DNA"/>
</dbReference>
<feature type="compositionally biased region" description="Basic and acidic residues" evidence="1">
    <location>
        <begin position="977"/>
        <end position="986"/>
    </location>
</feature>
<evidence type="ECO:0000256" key="1">
    <source>
        <dbReference type="SAM" id="MobiDB-lite"/>
    </source>
</evidence>
<feature type="compositionally biased region" description="Polar residues" evidence="1">
    <location>
        <begin position="966"/>
        <end position="975"/>
    </location>
</feature>
<feature type="region of interest" description="Disordered" evidence="1">
    <location>
        <begin position="220"/>
        <end position="246"/>
    </location>
</feature>
<accession>A0A1B7TEQ7</accession>
<dbReference type="Proteomes" id="UP000092321">
    <property type="component" value="Unassembled WGS sequence"/>
</dbReference>
<dbReference type="OrthoDB" id="3973331at2759"/>
<gene>
    <name evidence="2" type="ORF">HANVADRAFT_48479</name>
</gene>
<feature type="compositionally biased region" description="Polar residues" evidence="1">
    <location>
        <begin position="897"/>
        <end position="952"/>
    </location>
</feature>
<feature type="compositionally biased region" description="Acidic residues" evidence="1">
    <location>
        <begin position="155"/>
        <end position="164"/>
    </location>
</feature>
<feature type="compositionally biased region" description="Basic residues" evidence="1">
    <location>
        <begin position="71"/>
        <end position="90"/>
    </location>
</feature>
<feature type="region of interest" description="Disordered" evidence="1">
    <location>
        <begin position="51"/>
        <end position="106"/>
    </location>
</feature>
<feature type="compositionally biased region" description="Polar residues" evidence="1">
    <location>
        <begin position="52"/>
        <end position="70"/>
    </location>
</feature>
<sequence length="1015" mass="114932">MGLFGNNNTSRSIPDLSRYDYHYGGSHVNGYNIESGSNATARQYVRSIPLTAGQQQHNNKNYIKTYPQTRRTIKKSKKGSKTVPNHKQKQIYHDDDEEEEEEDDDQYYQYQDNIEDHGFNNHYEEEDDDDGYDVVDFDDKNNQYTQKIDHNDYDGYQDDDGEENSFDHSPDRYNSITSVTTTTTTTTKEIDSASGLETVTKTVKKTLPDGTVKTTIVKLQKPTGTSRNSSRTNSLIGSPHKGDSKREYLQPMFNRFSSDQYTDGIVEEEDEGVEDQQQQKQYHLQAKRHRSQRTKKALPVYAQQPKPVQQPRFAQSNFLPGYDNNNNTTNGTDASARLTSAEMYARALEIAREKVMSDPSRIVAVEAANQKLQNKKSKFKKIRKNQDPEIIPPNAQIGTKKYEIPRSLRDGPNSAATTTVDVKASETDRVSEPVANGATSINTLTNVSKATQKKSKFNPFKIFKKKDKAVRNEKISLPVNTEVEQLQEEQPELQNTVVVTGGDNVATKTVVVVDDDDDEGSDSDIEFLPVAPEEEDAEEYPQMANDTELSDENEKTVDEVTEPLTPHATEKSFYQRNHDIKDVETQKPKVATLPVLEEHVPTIPKVQNQQLKNPTFPVLEESVTSFRVASAAGISSKPTTFGKKTETCIDKTLKEDCVPSRVYEDEIVENPEEEVEEEIVNDNGEDVTELYNDVPDPLSSDSLEHLSEHPEGWILQDVPLLRTMQSESELRDALENLDEDREVDVLKGIGNDKAVGYEKEITENITNNGKEAVKKYDNNNVTTSLNPNEQAKLNNNFTETTQIDSRQVVKEPATISNKNLQVNETKQTAPAVPTTIVTEEKTKISGKQPLPSIRNPIITLNEPVKITKEEIKVEKPIISQKHNIPTEADHVERETENVQPKEQVQSNHFYNNFTSQQKNPQYHQQVNNSNFQPETNNEQQISKQTTIDSSATKKPKKSGGLMSKLVQFSNDNYGNQIDKEQKDIKEKKNKTIKAKEEKVAKKTSKWKLFKKEPKV</sequence>
<dbReference type="AlphaFoldDB" id="A0A1B7TEQ7"/>
<name>A0A1B7TEQ7_9ASCO</name>
<feature type="region of interest" description="Disordered" evidence="1">
    <location>
        <begin position="877"/>
        <end position="1015"/>
    </location>
</feature>
<comment type="caution">
    <text evidence="2">The sequence shown here is derived from an EMBL/GenBank/DDBJ whole genome shotgun (WGS) entry which is preliminary data.</text>
</comment>
<feature type="compositionally biased region" description="Acidic residues" evidence="1">
    <location>
        <begin position="94"/>
        <end position="106"/>
    </location>
</feature>
<feature type="compositionally biased region" description="Basic and acidic residues" evidence="1">
    <location>
        <begin position="887"/>
        <end position="896"/>
    </location>
</feature>
<organism evidence="2 3">
    <name type="scientific">Hanseniaspora valbyensis NRRL Y-1626</name>
    <dbReference type="NCBI Taxonomy" id="766949"/>
    <lineage>
        <taxon>Eukaryota</taxon>
        <taxon>Fungi</taxon>
        <taxon>Dikarya</taxon>
        <taxon>Ascomycota</taxon>
        <taxon>Saccharomycotina</taxon>
        <taxon>Saccharomycetes</taxon>
        <taxon>Saccharomycodales</taxon>
        <taxon>Saccharomycodaceae</taxon>
        <taxon>Hanseniaspora</taxon>
    </lineage>
</organism>
<protein>
    <submittedName>
        <fullName evidence="2">Uncharacterized protein</fullName>
    </submittedName>
</protein>
<feature type="compositionally biased region" description="Basic and acidic residues" evidence="1">
    <location>
        <begin position="143"/>
        <end position="153"/>
    </location>
</feature>
<feature type="compositionally biased region" description="Acidic residues" evidence="1">
    <location>
        <begin position="515"/>
        <end position="525"/>
    </location>
</feature>
<feature type="region of interest" description="Disordered" evidence="1">
    <location>
        <begin position="143"/>
        <end position="176"/>
    </location>
</feature>
<keyword evidence="3" id="KW-1185">Reference proteome</keyword>
<proteinExistence type="predicted"/>
<feature type="region of interest" description="Disordered" evidence="1">
    <location>
        <begin position="515"/>
        <end position="577"/>
    </location>
</feature>